<proteinExistence type="predicted"/>
<dbReference type="EMBL" id="JH331189">
    <property type="protein sequence ID" value="EHH62365.1"/>
    <property type="molecule type" value="Genomic_DNA"/>
</dbReference>
<dbReference type="AlphaFoldDB" id="G8F501"/>
<name>G8F501_MACFA</name>
<dbReference type="PANTHER" id="PTHR46254:SF6">
    <property type="entry name" value="HIGH MOBILITY GROUP AT-HOOK 2"/>
    <property type="match status" value="1"/>
</dbReference>
<gene>
    <name evidence="1" type="ORF">EGM_20673</name>
</gene>
<evidence type="ECO:0000313" key="1">
    <source>
        <dbReference type="EMBL" id="EHH62365.1"/>
    </source>
</evidence>
<evidence type="ECO:0000313" key="2">
    <source>
        <dbReference type="Proteomes" id="UP000009130"/>
    </source>
</evidence>
<dbReference type="Proteomes" id="UP000009130">
    <property type="component" value="Unassembled WGS sequence"/>
</dbReference>
<protein>
    <submittedName>
        <fullName evidence="1">Uncharacterized protein</fullName>
    </submittedName>
</protein>
<organism evidence="2">
    <name type="scientific">Macaca fascicularis</name>
    <name type="common">Crab-eating macaque</name>
    <name type="synonym">Cynomolgus monkey</name>
    <dbReference type="NCBI Taxonomy" id="9541"/>
    <lineage>
        <taxon>Eukaryota</taxon>
        <taxon>Metazoa</taxon>
        <taxon>Chordata</taxon>
        <taxon>Craniata</taxon>
        <taxon>Vertebrata</taxon>
        <taxon>Euteleostomi</taxon>
        <taxon>Mammalia</taxon>
        <taxon>Eutheria</taxon>
        <taxon>Euarchontoglires</taxon>
        <taxon>Primates</taxon>
        <taxon>Haplorrhini</taxon>
        <taxon>Catarrhini</taxon>
        <taxon>Cercopithecidae</taxon>
        <taxon>Cercopithecinae</taxon>
        <taxon>Macaca</taxon>
    </lineage>
</organism>
<dbReference type="PANTHER" id="PTHR46254">
    <property type="entry name" value="PROTEIN GVQW1-RELATED"/>
    <property type="match status" value="1"/>
</dbReference>
<accession>G8F501</accession>
<reference evidence="1 2" key="1">
    <citation type="journal article" date="2011" name="Nat. Biotechnol.">
        <title>Genome sequencing and comparison of two nonhuman primate animal models, the cynomolgus and Chinese rhesus macaques.</title>
        <authorList>
            <person name="Yan G."/>
            <person name="Zhang G."/>
            <person name="Fang X."/>
            <person name="Zhang Y."/>
            <person name="Li C."/>
            <person name="Ling F."/>
            <person name="Cooper D.N."/>
            <person name="Li Q."/>
            <person name="Li Y."/>
            <person name="van Gool A.J."/>
            <person name="Du H."/>
            <person name="Chen J."/>
            <person name="Chen R."/>
            <person name="Zhang P."/>
            <person name="Huang Z."/>
            <person name="Thompson J.R."/>
            <person name="Meng Y."/>
            <person name="Bai Y."/>
            <person name="Wang J."/>
            <person name="Zhuo M."/>
            <person name="Wang T."/>
            <person name="Huang Y."/>
            <person name="Wei L."/>
            <person name="Li J."/>
            <person name="Wang Z."/>
            <person name="Hu H."/>
            <person name="Yang P."/>
            <person name="Le L."/>
            <person name="Stenson P.D."/>
            <person name="Li B."/>
            <person name="Liu X."/>
            <person name="Ball E.V."/>
            <person name="An N."/>
            <person name="Huang Q."/>
            <person name="Zhang Y."/>
            <person name="Fan W."/>
            <person name="Zhang X."/>
            <person name="Li Y."/>
            <person name="Wang W."/>
            <person name="Katze M.G."/>
            <person name="Su B."/>
            <person name="Nielsen R."/>
            <person name="Yang H."/>
            <person name="Wang J."/>
            <person name="Wang X."/>
            <person name="Wang J."/>
        </authorList>
    </citation>
    <scope>NUCLEOTIDE SEQUENCE [LARGE SCALE GENOMIC DNA]</scope>
    <source>
        <strain evidence="1 2">CE-4</strain>
    </source>
</reference>
<sequence>MNPWLCSRKTIYGHTCEFHIIFTCHKILFFLFFLEMEFCSAAQARIQWLNLSSLQPLHPRLKQFACLSLPSSCDYRHVPPHLVNFCIFSRDGILPYWPGWSRTPDLR</sequence>